<evidence type="ECO:0000256" key="10">
    <source>
        <dbReference type="PIRSR" id="PIRSR600246-2"/>
    </source>
</evidence>
<dbReference type="CDD" id="cd04702">
    <property type="entry name" value="ASRGL1_like"/>
    <property type="match status" value="1"/>
</dbReference>
<dbReference type="EMBL" id="JAZDUA010000799">
    <property type="protein sequence ID" value="KAK7789279.1"/>
    <property type="molecule type" value="Genomic_DNA"/>
</dbReference>
<comment type="catalytic activity">
    <reaction evidence="1">
        <text>Cleavage of a beta-linked Asp residue from the N-terminus of a polypeptide.</text>
        <dbReference type="EC" id="3.4.19.5"/>
    </reaction>
</comment>
<dbReference type="GO" id="GO:0033345">
    <property type="term" value="P:L-asparagine catabolic process via L-aspartate"/>
    <property type="evidence" value="ECO:0007669"/>
    <property type="project" value="TreeGrafter"/>
</dbReference>
<evidence type="ECO:0000256" key="11">
    <source>
        <dbReference type="PIRSR" id="PIRSR600246-3"/>
    </source>
</evidence>
<feature type="active site" description="Nucleophile" evidence="9">
    <location>
        <position position="174"/>
    </location>
</feature>
<evidence type="ECO:0000256" key="9">
    <source>
        <dbReference type="PIRSR" id="PIRSR600246-1"/>
    </source>
</evidence>
<dbReference type="GO" id="GO:0005737">
    <property type="term" value="C:cytoplasm"/>
    <property type="evidence" value="ECO:0007669"/>
    <property type="project" value="TreeGrafter"/>
</dbReference>
<dbReference type="AlphaFoldDB" id="A0AAN9V6I0"/>
<comment type="function">
    <text evidence="7">Has both L-asparaginase and beta-aspartyl peptidase activity. Does not have aspartylglucosaminidase activity and is inactive toward GlcNAc-L-Asn. Likewise, has no activity toward glutamine.</text>
</comment>
<comment type="similarity">
    <text evidence="2">Belongs to the Ntn-hydrolase family.</text>
</comment>
<keyword evidence="3" id="KW-0645">Protease</keyword>
<comment type="catalytic activity">
    <reaction evidence="6">
        <text>L-asparagine + H2O = L-aspartate + NH4(+)</text>
        <dbReference type="Rhea" id="RHEA:21016"/>
        <dbReference type="ChEBI" id="CHEBI:15377"/>
        <dbReference type="ChEBI" id="CHEBI:28938"/>
        <dbReference type="ChEBI" id="CHEBI:29991"/>
        <dbReference type="ChEBI" id="CHEBI:58048"/>
        <dbReference type="EC" id="3.5.1.1"/>
    </reaction>
</comment>
<sequence>MASAAEGAGAPLVLLVHGGAGDVADEGVPRKLEGVRRAAQAGYEVLRGGGAALDAAVAAVHVMEDDDAFNAGYGSVLNVDGEVEMDALVMDGKTLNAGAVGVIPDVRHPIDAARLVMECAPHVLLVGEAAKRFAVARGVEAAPPGALVTPRAQAALRQAVERGDYTMHDTGGSTVGAVAIDSRGHLASATSTGGTSGKMVGRVGDTPLVGCGGYADDTVGTVSTTGHGESIIKTNLAHSIIVLMRQGLSAQDATQRALDELGRRLNNTAGAITLSNKGDVGVAFISKRMSWAYRKGNEMHYGIDPDQHCVEIVQEKEN</sequence>
<dbReference type="Proteomes" id="UP001378592">
    <property type="component" value="Unassembled WGS sequence"/>
</dbReference>
<dbReference type="Gene3D" id="3.60.20.30">
    <property type="entry name" value="(Glycosyl)asparaginase"/>
    <property type="match status" value="1"/>
</dbReference>
<evidence type="ECO:0000256" key="4">
    <source>
        <dbReference type="ARBA" id="ARBA00022801"/>
    </source>
</evidence>
<evidence type="ECO:0000256" key="2">
    <source>
        <dbReference type="ARBA" id="ARBA00010872"/>
    </source>
</evidence>
<dbReference type="InterPro" id="IPR033844">
    <property type="entry name" value="ASRGL1_meta"/>
</dbReference>
<protein>
    <submittedName>
        <fullName evidence="12">Uncharacterized protein</fullName>
    </submittedName>
</protein>
<comment type="caution">
    <text evidence="12">The sequence shown here is derived from an EMBL/GenBank/DDBJ whole genome shotgun (WGS) entry which is preliminary data.</text>
</comment>
<organism evidence="12 13">
    <name type="scientific">Gryllus longicercus</name>
    <dbReference type="NCBI Taxonomy" id="2509291"/>
    <lineage>
        <taxon>Eukaryota</taxon>
        <taxon>Metazoa</taxon>
        <taxon>Ecdysozoa</taxon>
        <taxon>Arthropoda</taxon>
        <taxon>Hexapoda</taxon>
        <taxon>Insecta</taxon>
        <taxon>Pterygota</taxon>
        <taxon>Neoptera</taxon>
        <taxon>Polyneoptera</taxon>
        <taxon>Orthoptera</taxon>
        <taxon>Ensifera</taxon>
        <taxon>Gryllidea</taxon>
        <taxon>Grylloidea</taxon>
        <taxon>Gryllidae</taxon>
        <taxon>Gryllinae</taxon>
        <taxon>Gryllus</taxon>
    </lineage>
</organism>
<dbReference type="InterPro" id="IPR000246">
    <property type="entry name" value="Peptidase_T2"/>
</dbReference>
<dbReference type="GO" id="GO:0006508">
    <property type="term" value="P:proteolysis"/>
    <property type="evidence" value="ECO:0007669"/>
    <property type="project" value="UniProtKB-KW"/>
</dbReference>
<keyword evidence="5" id="KW-0068">Autocatalytic cleavage</keyword>
<comment type="subunit">
    <text evidence="8">Heterodimer of an alpha and beta chain produced by autocleavage.</text>
</comment>
<accession>A0AAN9V6I0</accession>
<evidence type="ECO:0000313" key="13">
    <source>
        <dbReference type="Proteomes" id="UP001378592"/>
    </source>
</evidence>
<evidence type="ECO:0000256" key="6">
    <source>
        <dbReference type="ARBA" id="ARBA00049366"/>
    </source>
</evidence>
<dbReference type="InterPro" id="IPR029055">
    <property type="entry name" value="Ntn_hydrolases_N"/>
</dbReference>
<feature type="binding site" evidence="10">
    <location>
        <begin position="225"/>
        <end position="228"/>
    </location>
    <ligand>
        <name>substrate</name>
    </ligand>
</feature>
<dbReference type="SUPFAM" id="SSF56235">
    <property type="entry name" value="N-terminal nucleophile aminohydrolases (Ntn hydrolases)"/>
    <property type="match status" value="1"/>
</dbReference>
<dbReference type="FunFam" id="3.60.20.30:FF:000001">
    <property type="entry name" value="Isoaspartyl peptidase/L-asparaginase"/>
    <property type="match status" value="1"/>
</dbReference>
<proteinExistence type="inferred from homology"/>
<gene>
    <name evidence="12" type="ORF">R5R35_007381</name>
</gene>
<dbReference type="Pfam" id="PF01112">
    <property type="entry name" value="Asparaginase_2"/>
    <property type="match status" value="1"/>
</dbReference>
<dbReference type="PANTHER" id="PTHR10188:SF41">
    <property type="entry name" value="ISOASPARTYL PEPTIDASE_L-ASPARAGINASE"/>
    <property type="match status" value="1"/>
</dbReference>
<evidence type="ECO:0000256" key="5">
    <source>
        <dbReference type="ARBA" id="ARBA00022813"/>
    </source>
</evidence>
<evidence type="ECO:0000256" key="3">
    <source>
        <dbReference type="ARBA" id="ARBA00022670"/>
    </source>
</evidence>
<name>A0AAN9V6I0_9ORTH</name>
<evidence type="ECO:0000256" key="1">
    <source>
        <dbReference type="ARBA" id="ARBA00000306"/>
    </source>
</evidence>
<reference evidence="12 13" key="1">
    <citation type="submission" date="2024-03" db="EMBL/GenBank/DDBJ databases">
        <title>The genome assembly and annotation of the cricket Gryllus longicercus Weissman &amp; Gray.</title>
        <authorList>
            <person name="Szrajer S."/>
            <person name="Gray D."/>
            <person name="Ylla G."/>
        </authorList>
    </citation>
    <scope>NUCLEOTIDE SEQUENCE [LARGE SCALE GENOMIC DNA]</scope>
    <source>
        <strain evidence="12">DAG 2021-001</strain>
        <tissue evidence="12">Whole body minus gut</tissue>
    </source>
</reference>
<evidence type="ECO:0000256" key="8">
    <source>
        <dbReference type="ARBA" id="ARBA00061780"/>
    </source>
</evidence>
<dbReference type="GO" id="GO:0008798">
    <property type="term" value="F:beta-aspartyl-peptidase activity"/>
    <property type="evidence" value="ECO:0007669"/>
    <property type="project" value="UniProtKB-EC"/>
</dbReference>
<feature type="binding site" evidence="10">
    <location>
        <begin position="202"/>
        <end position="205"/>
    </location>
    <ligand>
        <name>substrate</name>
    </ligand>
</feature>
<feature type="site" description="Cleavage; by autolysis" evidence="11">
    <location>
        <begin position="173"/>
        <end position="174"/>
    </location>
</feature>
<dbReference type="PANTHER" id="PTHR10188">
    <property type="entry name" value="L-ASPARAGINASE"/>
    <property type="match status" value="1"/>
</dbReference>
<dbReference type="GO" id="GO:0004067">
    <property type="term" value="F:asparaginase activity"/>
    <property type="evidence" value="ECO:0007669"/>
    <property type="project" value="UniProtKB-EC"/>
</dbReference>
<evidence type="ECO:0000313" key="12">
    <source>
        <dbReference type="EMBL" id="KAK7789279.1"/>
    </source>
</evidence>
<evidence type="ECO:0000256" key="7">
    <source>
        <dbReference type="ARBA" id="ARBA00054922"/>
    </source>
</evidence>
<keyword evidence="4" id="KW-0378">Hydrolase</keyword>
<keyword evidence="13" id="KW-1185">Reference proteome</keyword>